<dbReference type="InterPro" id="IPR005055">
    <property type="entry name" value="A10/PebIII"/>
</dbReference>
<name>A0A2H4FXY2_CONPF</name>
<feature type="signal peptide" evidence="1">
    <location>
        <begin position="1"/>
        <end position="18"/>
    </location>
</feature>
<protein>
    <submittedName>
        <fullName evidence="2">Chemosensory protein</fullName>
    </submittedName>
</protein>
<dbReference type="Gene3D" id="1.10.2080.10">
    <property type="entry name" value="Insect odorant-binding protein A10/Ejaculatory bulb-specific protein 3"/>
    <property type="match status" value="1"/>
</dbReference>
<proteinExistence type="evidence at transcript level"/>
<sequence length="123" mass="13841">MKSLVLIALAVFVGLAVADDKYTTENDNFDVETLIANPEEFKKFTGCFLDTNPCNDISGDFKKNIAEAFHEACAKCTDAQKHLFQRYLATLKEKYSQDLEAIKKKYDPEGKFFDALEKAVSKA</sequence>
<dbReference type="EMBL" id="KY130478">
    <property type="protein sequence ID" value="APG32546.1"/>
    <property type="molecule type" value="mRNA"/>
</dbReference>
<evidence type="ECO:0000256" key="1">
    <source>
        <dbReference type="SAM" id="SignalP"/>
    </source>
</evidence>
<evidence type="ECO:0000313" key="2">
    <source>
        <dbReference type="EMBL" id="APG32546.1"/>
    </source>
</evidence>
<dbReference type="InterPro" id="IPR036682">
    <property type="entry name" value="OS_D_A10/PebIII_sf"/>
</dbReference>
<accession>A0A2H4FXY2</accession>
<dbReference type="PANTHER" id="PTHR11257:SF13">
    <property type="entry name" value="GEO07322P1"/>
    <property type="match status" value="1"/>
</dbReference>
<dbReference type="Pfam" id="PF03392">
    <property type="entry name" value="OS-D"/>
    <property type="match status" value="1"/>
</dbReference>
<organism evidence="2">
    <name type="scientific">Conogethes punctiferalis</name>
    <name type="common">Durian fruit borer</name>
    <name type="synonym">Astura punctiferalis</name>
    <dbReference type="NCBI Taxonomy" id="1133088"/>
    <lineage>
        <taxon>Eukaryota</taxon>
        <taxon>Metazoa</taxon>
        <taxon>Ecdysozoa</taxon>
        <taxon>Arthropoda</taxon>
        <taxon>Hexapoda</taxon>
        <taxon>Insecta</taxon>
        <taxon>Pterygota</taxon>
        <taxon>Neoptera</taxon>
        <taxon>Endopterygota</taxon>
        <taxon>Lepidoptera</taxon>
        <taxon>Glossata</taxon>
        <taxon>Ditrysia</taxon>
        <taxon>Pyraloidea</taxon>
        <taxon>Crambidae</taxon>
        <taxon>Spilomelinae</taxon>
        <taxon>Conogethes</taxon>
    </lineage>
</organism>
<dbReference type="AlphaFoldDB" id="A0A2H4FXY2"/>
<keyword evidence="1" id="KW-0732">Signal</keyword>
<feature type="chain" id="PRO_5014167535" evidence="1">
    <location>
        <begin position="19"/>
        <end position="123"/>
    </location>
</feature>
<dbReference type="SUPFAM" id="SSF100910">
    <property type="entry name" value="Chemosensory protein Csp2"/>
    <property type="match status" value="1"/>
</dbReference>
<reference evidence="2" key="1">
    <citation type="submission" date="2016-11" db="EMBL/GenBank/DDBJ databases">
        <authorList>
            <person name="Jaros S."/>
            <person name="Januszkiewicz K."/>
            <person name="Wedrychowicz H."/>
        </authorList>
    </citation>
    <scope>NUCLEOTIDE SEQUENCE</scope>
</reference>
<dbReference type="PANTHER" id="PTHR11257">
    <property type="entry name" value="CHEMOSENSORY PROTEIN-RELATED"/>
    <property type="match status" value="1"/>
</dbReference>
<gene>
    <name evidence="2" type="primary">CSP9</name>
</gene>